<evidence type="ECO:0000259" key="3">
    <source>
        <dbReference type="Pfam" id="PF19701"/>
    </source>
</evidence>
<gene>
    <name evidence="4" type="ORF">H8790_13240</name>
</gene>
<feature type="signal peptide" evidence="2">
    <location>
        <begin position="1"/>
        <end position="23"/>
    </location>
</feature>
<keyword evidence="1" id="KW-0472">Membrane</keyword>
<organism evidence="4 5">
    <name type="scientific">Oscillibacter hominis</name>
    <dbReference type="NCBI Taxonomy" id="2763056"/>
    <lineage>
        <taxon>Bacteria</taxon>
        <taxon>Bacillati</taxon>
        <taxon>Bacillota</taxon>
        <taxon>Clostridia</taxon>
        <taxon>Eubacteriales</taxon>
        <taxon>Oscillospiraceae</taxon>
        <taxon>Oscillibacter</taxon>
    </lineage>
</organism>
<feature type="domain" description="DUF6199" evidence="3">
    <location>
        <begin position="120"/>
        <end position="176"/>
    </location>
</feature>
<accession>A0A7G9B8P5</accession>
<dbReference type="KEGG" id="ohi:H8790_13240"/>
<keyword evidence="2" id="KW-0732">Signal</keyword>
<feature type="transmembrane region" description="Helical" evidence="1">
    <location>
        <begin position="119"/>
        <end position="143"/>
    </location>
</feature>
<proteinExistence type="predicted"/>
<dbReference type="InterPro" id="IPR045679">
    <property type="entry name" value="DUF6199"/>
</dbReference>
<reference evidence="4 5" key="1">
    <citation type="submission" date="2020-08" db="EMBL/GenBank/DDBJ databases">
        <authorList>
            <person name="Liu C."/>
            <person name="Sun Q."/>
        </authorList>
    </citation>
    <scope>NUCLEOTIDE SEQUENCE [LARGE SCALE GENOMIC DNA]</scope>
    <source>
        <strain evidence="4 5">NSJ-62</strain>
    </source>
</reference>
<dbReference type="Pfam" id="PF19701">
    <property type="entry name" value="DUF6199"/>
    <property type="match status" value="1"/>
</dbReference>
<keyword evidence="1" id="KW-1133">Transmembrane helix</keyword>
<sequence length="177" mass="19323">MQMRLFALPVLLLSLLCACGSPAPSTNYEVSQDGWEFVVDTEQQTITHGDDVFRYTVGGRTVEITYPDGSTYFRTYDSAGWHGGWSDDYSEDRYIPGDTLVELLSDGAQPEKSSGNSPFIGVLLLAIGGFNAISPQTSWYLSYGWRFKNAEPSDAALLLGRCGGVLAAVIGLFLLFL</sequence>
<evidence type="ECO:0000256" key="1">
    <source>
        <dbReference type="SAM" id="Phobius"/>
    </source>
</evidence>
<keyword evidence="1" id="KW-0812">Transmembrane</keyword>
<dbReference type="Proteomes" id="UP000515960">
    <property type="component" value="Chromosome"/>
</dbReference>
<dbReference type="AlphaFoldDB" id="A0A7G9B8P5"/>
<keyword evidence="5" id="KW-1185">Reference proteome</keyword>
<evidence type="ECO:0000313" key="5">
    <source>
        <dbReference type="Proteomes" id="UP000515960"/>
    </source>
</evidence>
<evidence type="ECO:0000256" key="2">
    <source>
        <dbReference type="SAM" id="SignalP"/>
    </source>
</evidence>
<dbReference type="EMBL" id="CP060490">
    <property type="protein sequence ID" value="QNL45926.1"/>
    <property type="molecule type" value="Genomic_DNA"/>
</dbReference>
<feature type="chain" id="PRO_5028814429" description="DUF6199 domain-containing protein" evidence="2">
    <location>
        <begin position="24"/>
        <end position="177"/>
    </location>
</feature>
<protein>
    <recommendedName>
        <fullName evidence="3">DUF6199 domain-containing protein</fullName>
    </recommendedName>
</protein>
<dbReference type="PROSITE" id="PS51257">
    <property type="entry name" value="PROKAR_LIPOPROTEIN"/>
    <property type="match status" value="1"/>
</dbReference>
<feature type="transmembrane region" description="Helical" evidence="1">
    <location>
        <begin position="155"/>
        <end position="176"/>
    </location>
</feature>
<name>A0A7G9B8P5_9FIRM</name>
<dbReference type="RefSeq" id="WP_187334327.1">
    <property type="nucleotide sequence ID" value="NZ_CP060490.1"/>
</dbReference>
<evidence type="ECO:0000313" key="4">
    <source>
        <dbReference type="EMBL" id="QNL45926.1"/>
    </source>
</evidence>